<comment type="caution">
    <text evidence="2">The sequence shown here is derived from an EMBL/GenBank/DDBJ whole genome shotgun (WGS) entry which is preliminary data.</text>
</comment>
<dbReference type="Proteomes" id="UP000033452">
    <property type="component" value="Unassembled WGS sequence"/>
</dbReference>
<gene>
    <name evidence="2" type="ORF">TW77_12725</name>
</gene>
<dbReference type="RefSeq" id="WP_046005359.1">
    <property type="nucleotide sequence ID" value="NZ_JXYA01000027.1"/>
</dbReference>
<organism evidence="2 3">
    <name type="scientific">Pseudoalteromonas rubra</name>
    <dbReference type="NCBI Taxonomy" id="43658"/>
    <lineage>
        <taxon>Bacteria</taxon>
        <taxon>Pseudomonadati</taxon>
        <taxon>Pseudomonadota</taxon>
        <taxon>Gammaproteobacteria</taxon>
        <taxon>Alteromonadales</taxon>
        <taxon>Pseudoalteromonadaceae</taxon>
        <taxon>Pseudoalteromonas</taxon>
    </lineage>
</organism>
<dbReference type="PATRIC" id="fig|43658.5.peg.2690"/>
<proteinExistence type="predicted"/>
<evidence type="ECO:0008006" key="4">
    <source>
        <dbReference type="Google" id="ProtNLM"/>
    </source>
</evidence>
<keyword evidence="3" id="KW-1185">Reference proteome</keyword>
<evidence type="ECO:0000256" key="1">
    <source>
        <dbReference type="SAM" id="Phobius"/>
    </source>
</evidence>
<dbReference type="OrthoDB" id="8481133at2"/>
<name>A0A0F4QLX8_9GAMM</name>
<dbReference type="InterPro" id="IPR021529">
    <property type="entry name" value="DUF2798"/>
</dbReference>
<accession>A0A0F4QLX8</accession>
<keyword evidence="1" id="KW-1133">Transmembrane helix</keyword>
<dbReference type="EMBL" id="JXYA01000027">
    <property type="protein sequence ID" value="KJZ08275.1"/>
    <property type="molecule type" value="Genomic_DNA"/>
</dbReference>
<keyword evidence="1" id="KW-0472">Membrane</keyword>
<evidence type="ECO:0000313" key="2">
    <source>
        <dbReference type="EMBL" id="KJZ08275.1"/>
    </source>
</evidence>
<protein>
    <recommendedName>
        <fullName evidence="4">DUF2798 domain-containing protein</fullName>
    </recommendedName>
</protein>
<sequence>MRKLIFTTLFSFCLSTLVSGWVTYINLGVAPGFLQHWFRAFIHAWPIALITAYLLSGPIHSLTHFILERNHVK</sequence>
<feature type="transmembrane region" description="Helical" evidence="1">
    <location>
        <begin position="44"/>
        <end position="67"/>
    </location>
</feature>
<dbReference type="AlphaFoldDB" id="A0A0F4QLX8"/>
<keyword evidence="1" id="KW-0812">Transmembrane</keyword>
<reference evidence="2 3" key="1">
    <citation type="journal article" date="2015" name="BMC Genomics">
        <title>Genome mining reveals unlocked bioactive potential of marine Gram-negative bacteria.</title>
        <authorList>
            <person name="Machado H."/>
            <person name="Sonnenschein E.C."/>
            <person name="Melchiorsen J."/>
            <person name="Gram L."/>
        </authorList>
    </citation>
    <scope>NUCLEOTIDE SEQUENCE [LARGE SCALE GENOMIC DNA]</scope>
    <source>
        <strain evidence="2 3">S2471</strain>
    </source>
</reference>
<dbReference type="Pfam" id="PF11391">
    <property type="entry name" value="DUF2798"/>
    <property type="match status" value="1"/>
</dbReference>
<evidence type="ECO:0000313" key="3">
    <source>
        <dbReference type="Proteomes" id="UP000033452"/>
    </source>
</evidence>